<keyword evidence="1" id="KW-0472">Membrane</keyword>
<dbReference type="Proteomes" id="UP001296873">
    <property type="component" value="Unassembled WGS sequence"/>
</dbReference>
<evidence type="ECO:0008006" key="4">
    <source>
        <dbReference type="Google" id="ProtNLM"/>
    </source>
</evidence>
<proteinExistence type="predicted"/>
<keyword evidence="1" id="KW-1133">Transmembrane helix</keyword>
<sequence length="239" mass="26227">MTREAPDEVLRRNAERGEHARRDFLLYGIGTALFAFGILFFEYAVDVLGGSNQGAHLTAGFAAAVFLLGQFKWLGTLRSALNEVEPMRDEVSSGRSSEMAGLERQLVETVLHVGATETYRSGSVPKPGAYDRMFTRTPGLIVVRSPQGLDGPEEIRLPCEYLIGRDEDGDIDEVQCVASDRTESFFQIEPIQRHYRSRVSAVAGMKAVMEAAAADVGGQIECGEGPACEVVRRFLRPEP</sequence>
<name>A0ABS1DH85_9PROT</name>
<protein>
    <recommendedName>
        <fullName evidence="4">DUF3137 domain-containing protein</fullName>
    </recommendedName>
</protein>
<keyword evidence="1" id="KW-0812">Transmembrane</keyword>
<comment type="caution">
    <text evidence="2">The sequence shown here is derived from an EMBL/GenBank/DDBJ whole genome shotgun (WGS) entry which is preliminary data.</text>
</comment>
<organism evidence="2 3">
    <name type="scientific">Rhodovibrio sodomensis</name>
    <dbReference type="NCBI Taxonomy" id="1088"/>
    <lineage>
        <taxon>Bacteria</taxon>
        <taxon>Pseudomonadati</taxon>
        <taxon>Pseudomonadota</taxon>
        <taxon>Alphaproteobacteria</taxon>
        <taxon>Rhodospirillales</taxon>
        <taxon>Rhodovibrionaceae</taxon>
        <taxon>Rhodovibrio</taxon>
    </lineage>
</organism>
<evidence type="ECO:0000313" key="2">
    <source>
        <dbReference type="EMBL" id="MBK1669841.1"/>
    </source>
</evidence>
<gene>
    <name evidence="2" type="ORF">CKO28_17535</name>
</gene>
<dbReference type="RefSeq" id="WP_200342186.1">
    <property type="nucleotide sequence ID" value="NZ_NRRL01000063.1"/>
</dbReference>
<feature type="transmembrane region" description="Helical" evidence="1">
    <location>
        <begin position="57"/>
        <end position="74"/>
    </location>
</feature>
<evidence type="ECO:0000256" key="1">
    <source>
        <dbReference type="SAM" id="Phobius"/>
    </source>
</evidence>
<accession>A0ABS1DH85</accession>
<feature type="transmembrane region" description="Helical" evidence="1">
    <location>
        <begin position="24"/>
        <end position="45"/>
    </location>
</feature>
<evidence type="ECO:0000313" key="3">
    <source>
        <dbReference type="Proteomes" id="UP001296873"/>
    </source>
</evidence>
<reference evidence="2 3" key="1">
    <citation type="journal article" date="2020" name="Microorganisms">
        <title>Osmotic Adaptation and Compatible Solute Biosynthesis of Phototrophic Bacteria as Revealed from Genome Analyses.</title>
        <authorList>
            <person name="Imhoff J.F."/>
            <person name="Rahn T."/>
            <person name="Kunzel S."/>
            <person name="Keller A."/>
            <person name="Neulinger S.C."/>
        </authorList>
    </citation>
    <scope>NUCLEOTIDE SEQUENCE [LARGE SCALE GENOMIC DNA]</scope>
    <source>
        <strain evidence="2 3">DSM 9895</strain>
    </source>
</reference>
<keyword evidence="3" id="KW-1185">Reference proteome</keyword>
<dbReference type="EMBL" id="NRRL01000063">
    <property type="protein sequence ID" value="MBK1669841.1"/>
    <property type="molecule type" value="Genomic_DNA"/>
</dbReference>